<dbReference type="Proteomes" id="UP000032487">
    <property type="component" value="Unassembled WGS sequence"/>
</dbReference>
<evidence type="ECO:0000313" key="1">
    <source>
        <dbReference type="EMBL" id="KJH79376.1"/>
    </source>
</evidence>
<sequence length="85" mass="8760">MQINNNLLSAGLGAYQAGQQRVDNAGAALAASTLPAAENSQTVADAIELTEQLVQMKVGEHTAKAGVRLLQTADEVLGTLINTKA</sequence>
<proteinExistence type="predicted"/>
<comment type="caution">
    <text evidence="1">The sequence shown here is derived from an EMBL/GenBank/DDBJ whole genome shotgun (WGS) entry which is preliminary data.</text>
</comment>
<protein>
    <recommendedName>
        <fullName evidence="3">Pyrroloquinoline quinone biosynthesis protein PqqE</fullName>
    </recommendedName>
</protein>
<name>A0A0D9AJ25_STUST</name>
<dbReference type="OrthoDB" id="5705747at2"/>
<gene>
    <name evidence="1" type="ORF">UF78_19595</name>
</gene>
<evidence type="ECO:0000313" key="2">
    <source>
        <dbReference type="Proteomes" id="UP000032487"/>
    </source>
</evidence>
<evidence type="ECO:0008006" key="3">
    <source>
        <dbReference type="Google" id="ProtNLM"/>
    </source>
</evidence>
<dbReference type="RefSeq" id="WP_045163886.1">
    <property type="nucleotide sequence ID" value="NZ_JYHV01000037.1"/>
</dbReference>
<dbReference type="PATRIC" id="fig|316.101.peg.2757"/>
<dbReference type="EMBL" id="JYHV01000037">
    <property type="protein sequence ID" value="KJH79376.1"/>
    <property type="molecule type" value="Genomic_DNA"/>
</dbReference>
<organism evidence="1 2">
    <name type="scientific">Stutzerimonas stutzeri</name>
    <name type="common">Pseudomonas stutzeri</name>
    <dbReference type="NCBI Taxonomy" id="316"/>
    <lineage>
        <taxon>Bacteria</taxon>
        <taxon>Pseudomonadati</taxon>
        <taxon>Pseudomonadota</taxon>
        <taxon>Gammaproteobacteria</taxon>
        <taxon>Pseudomonadales</taxon>
        <taxon>Pseudomonadaceae</taxon>
        <taxon>Stutzerimonas</taxon>
    </lineage>
</organism>
<dbReference type="AlphaFoldDB" id="A0A0D9AJ25"/>
<reference evidence="1 2" key="1">
    <citation type="submission" date="2015-02" db="EMBL/GenBank/DDBJ databases">
        <title>Draft genome sequence of Pseudomonas stutzeri NT0128 isolated from wheat (Triticum turgidum) rhizosphere.</title>
        <authorList>
            <person name="Tovi N."/>
            <person name="Frenk S."/>
            <person name="Hadar Y."/>
            <person name="Minz D."/>
        </authorList>
    </citation>
    <scope>NUCLEOTIDE SEQUENCE [LARGE SCALE GENOMIC DNA]</scope>
    <source>
        <strain evidence="1 2">NT0128</strain>
    </source>
</reference>
<accession>A0A0D9AJ25</accession>